<name>Q5GWY2_XANOR</name>
<dbReference type="SUPFAM" id="SSF46894">
    <property type="entry name" value="C-terminal effector domain of the bipartite response regulators"/>
    <property type="match status" value="1"/>
</dbReference>
<dbReference type="InterPro" id="IPR036388">
    <property type="entry name" value="WH-like_DNA-bd_sf"/>
</dbReference>
<feature type="domain" description="Response regulatory" evidence="8">
    <location>
        <begin position="71"/>
        <end position="186"/>
    </location>
</feature>
<keyword evidence="1 6" id="KW-0597">Phosphoprotein</keyword>
<dbReference type="STRING" id="291331.XOO3535"/>
<sequence>MREHTILQVGRKFVEAERAACRVAAQASQLRGGFERNRWEGRTGDTGRVWLASVRMRTPCLLGRPGTPLMRLLVIEDNRNMVANLFDYFEARGYTLDAAPDGITGLHLATTHHYDALILDWMMPRMDGPEVLRRLREQHQSELPVIMLTARDELPDKIAGFRAGADDYLTKPFALPELEVRIEALLARAHGRRRGKLLQVADLRLDLATLEATRAGQVLHLYPACRKLLEVLMQASPAAVTRQRLEQSLWDDDPPDGDMLRSHIYELRRSVDGPFAEKLIHTLPRLGYRLAQLYAAEAPGAGDSSDV</sequence>
<dbReference type="GO" id="GO:0000976">
    <property type="term" value="F:transcription cis-regulatory region binding"/>
    <property type="evidence" value="ECO:0007669"/>
    <property type="project" value="TreeGrafter"/>
</dbReference>
<evidence type="ECO:0000259" key="8">
    <source>
        <dbReference type="PROSITE" id="PS50110"/>
    </source>
</evidence>
<dbReference type="EMBL" id="AE013598">
    <property type="protein sequence ID" value="AAW76789.1"/>
    <property type="molecule type" value="Genomic_DNA"/>
</dbReference>
<dbReference type="HOGENOM" id="CLU_000445_30_1_6"/>
<dbReference type="Pfam" id="PF00072">
    <property type="entry name" value="Response_reg"/>
    <property type="match status" value="1"/>
</dbReference>
<dbReference type="InterPro" id="IPR016032">
    <property type="entry name" value="Sig_transdc_resp-reg_C-effctor"/>
</dbReference>
<dbReference type="Gene3D" id="1.10.10.10">
    <property type="entry name" value="Winged helix-like DNA-binding domain superfamily/Winged helix DNA-binding domain"/>
    <property type="match status" value="1"/>
</dbReference>
<evidence type="ECO:0000256" key="2">
    <source>
        <dbReference type="ARBA" id="ARBA00023012"/>
    </source>
</evidence>
<dbReference type="InterPro" id="IPR001867">
    <property type="entry name" value="OmpR/PhoB-type_DNA-bd"/>
</dbReference>
<dbReference type="GO" id="GO:0006355">
    <property type="term" value="P:regulation of DNA-templated transcription"/>
    <property type="evidence" value="ECO:0007669"/>
    <property type="project" value="InterPro"/>
</dbReference>
<evidence type="ECO:0000259" key="9">
    <source>
        <dbReference type="PROSITE" id="PS51755"/>
    </source>
</evidence>
<dbReference type="PANTHER" id="PTHR48111">
    <property type="entry name" value="REGULATOR OF RPOS"/>
    <property type="match status" value="1"/>
</dbReference>
<dbReference type="FunFam" id="3.40.50.2300:FF:000001">
    <property type="entry name" value="DNA-binding response regulator PhoB"/>
    <property type="match status" value="1"/>
</dbReference>
<dbReference type="FunFam" id="1.10.10.10:FF:000058">
    <property type="entry name" value="DNA-binding response OmpR family regulator"/>
    <property type="match status" value="1"/>
</dbReference>
<keyword evidence="4 7" id="KW-0238">DNA-binding</keyword>
<accession>Q5GWY2</accession>
<feature type="DNA-binding region" description="OmpR/PhoB-type" evidence="7">
    <location>
        <begin position="195"/>
        <end position="292"/>
    </location>
</feature>
<evidence type="ECO:0000256" key="4">
    <source>
        <dbReference type="ARBA" id="ARBA00023125"/>
    </source>
</evidence>
<keyword evidence="2" id="KW-0902">Two-component regulatory system</keyword>
<dbReference type="InterPro" id="IPR001789">
    <property type="entry name" value="Sig_transdc_resp-reg_receiver"/>
</dbReference>
<reference evidence="10 11" key="1">
    <citation type="journal article" date="2005" name="Nucleic Acids Res.">
        <title>The genome sequence of Xanthomonas oryzae pathovar oryzae KACC10331, the bacterial blight pathogen of rice.</title>
        <authorList>
            <person name="Lee B.M."/>
            <person name="Park Y.J."/>
            <person name="Park D.S."/>
            <person name="Kang H.W."/>
            <person name="Kim J.G."/>
            <person name="Song E.S."/>
            <person name="Park I.C."/>
            <person name="Yoon U.H."/>
            <person name="Hahn J.H."/>
            <person name="Koo B.S."/>
            <person name="Lee G.B."/>
            <person name="Kim H."/>
            <person name="Park H.S."/>
            <person name="Yoon K.O."/>
            <person name="Kim J.H."/>
            <person name="Jung C.H."/>
            <person name="Koh N.H."/>
            <person name="Seo J.S."/>
            <person name="Go S.J."/>
        </authorList>
    </citation>
    <scope>NUCLEOTIDE SEQUENCE [LARGE SCALE GENOMIC DNA]</scope>
    <source>
        <strain evidence="11">KACC10331 / KXO85</strain>
    </source>
</reference>
<dbReference type="SUPFAM" id="SSF52172">
    <property type="entry name" value="CheY-like"/>
    <property type="match status" value="1"/>
</dbReference>
<dbReference type="AlphaFoldDB" id="Q5GWY2"/>
<evidence type="ECO:0000256" key="3">
    <source>
        <dbReference type="ARBA" id="ARBA00023015"/>
    </source>
</evidence>
<dbReference type="SMART" id="SM00862">
    <property type="entry name" value="Trans_reg_C"/>
    <property type="match status" value="1"/>
</dbReference>
<evidence type="ECO:0000256" key="7">
    <source>
        <dbReference type="PROSITE-ProRule" id="PRU01091"/>
    </source>
</evidence>
<keyword evidence="5" id="KW-0804">Transcription</keyword>
<protein>
    <submittedName>
        <fullName evidence="10">Two-component system regulatory protein</fullName>
    </submittedName>
</protein>
<gene>
    <name evidence="10" type="primary">colR</name>
    <name evidence="10" type="ordered locus">XOO3535</name>
</gene>
<organism evidence="10 11">
    <name type="scientific">Xanthomonas oryzae pv. oryzae (strain KACC10331 / KXO85)</name>
    <dbReference type="NCBI Taxonomy" id="291331"/>
    <lineage>
        <taxon>Bacteria</taxon>
        <taxon>Pseudomonadati</taxon>
        <taxon>Pseudomonadota</taxon>
        <taxon>Gammaproteobacteria</taxon>
        <taxon>Lysobacterales</taxon>
        <taxon>Lysobacteraceae</taxon>
        <taxon>Xanthomonas</taxon>
    </lineage>
</organism>
<dbReference type="GO" id="GO:0000156">
    <property type="term" value="F:phosphorelay response regulator activity"/>
    <property type="evidence" value="ECO:0007669"/>
    <property type="project" value="TreeGrafter"/>
</dbReference>
<dbReference type="InterPro" id="IPR039420">
    <property type="entry name" value="WalR-like"/>
</dbReference>
<evidence type="ECO:0000256" key="5">
    <source>
        <dbReference type="ARBA" id="ARBA00023163"/>
    </source>
</evidence>
<keyword evidence="11" id="KW-1185">Reference proteome</keyword>
<dbReference type="PROSITE" id="PS50110">
    <property type="entry name" value="RESPONSE_REGULATORY"/>
    <property type="match status" value="1"/>
</dbReference>
<keyword evidence="3" id="KW-0805">Transcription regulation</keyword>
<evidence type="ECO:0000313" key="11">
    <source>
        <dbReference type="Proteomes" id="UP000006735"/>
    </source>
</evidence>
<dbReference type="PROSITE" id="PS51755">
    <property type="entry name" value="OMPR_PHOB"/>
    <property type="match status" value="1"/>
</dbReference>
<feature type="modified residue" description="4-aspartylphosphate" evidence="6">
    <location>
        <position position="120"/>
    </location>
</feature>
<feature type="domain" description="OmpR/PhoB-type" evidence="9">
    <location>
        <begin position="195"/>
        <end position="292"/>
    </location>
</feature>
<evidence type="ECO:0000256" key="6">
    <source>
        <dbReference type="PROSITE-ProRule" id="PRU00169"/>
    </source>
</evidence>
<dbReference type="KEGG" id="xoo:XOO3535"/>
<dbReference type="GO" id="GO:0005829">
    <property type="term" value="C:cytosol"/>
    <property type="evidence" value="ECO:0007669"/>
    <property type="project" value="TreeGrafter"/>
</dbReference>
<dbReference type="CDD" id="cd17574">
    <property type="entry name" value="REC_OmpR"/>
    <property type="match status" value="1"/>
</dbReference>
<dbReference type="Proteomes" id="UP000006735">
    <property type="component" value="Chromosome"/>
</dbReference>
<dbReference type="PANTHER" id="PTHR48111:SF22">
    <property type="entry name" value="REGULATOR OF RPOS"/>
    <property type="match status" value="1"/>
</dbReference>
<dbReference type="InterPro" id="IPR011006">
    <property type="entry name" value="CheY-like_superfamily"/>
</dbReference>
<evidence type="ECO:0000256" key="1">
    <source>
        <dbReference type="ARBA" id="ARBA00022553"/>
    </source>
</evidence>
<evidence type="ECO:0000313" key="10">
    <source>
        <dbReference type="EMBL" id="AAW76789.1"/>
    </source>
</evidence>
<dbReference type="Gene3D" id="6.10.250.690">
    <property type="match status" value="1"/>
</dbReference>
<dbReference type="SMART" id="SM00448">
    <property type="entry name" value="REC"/>
    <property type="match status" value="1"/>
</dbReference>
<dbReference type="CDD" id="cd00383">
    <property type="entry name" value="trans_reg_C"/>
    <property type="match status" value="1"/>
</dbReference>
<proteinExistence type="predicted"/>
<dbReference type="Pfam" id="PF00486">
    <property type="entry name" value="Trans_reg_C"/>
    <property type="match status" value="1"/>
</dbReference>
<dbReference type="GO" id="GO:0032993">
    <property type="term" value="C:protein-DNA complex"/>
    <property type="evidence" value="ECO:0007669"/>
    <property type="project" value="TreeGrafter"/>
</dbReference>
<dbReference type="Gene3D" id="3.40.50.2300">
    <property type="match status" value="1"/>
</dbReference>